<dbReference type="EMBL" id="BTPU01000031">
    <property type="protein sequence ID" value="GMQ62854.1"/>
    <property type="molecule type" value="Genomic_DNA"/>
</dbReference>
<organism evidence="1 2">
    <name type="scientific">Vallitalea maricola</name>
    <dbReference type="NCBI Taxonomy" id="3074433"/>
    <lineage>
        <taxon>Bacteria</taxon>
        <taxon>Bacillati</taxon>
        <taxon>Bacillota</taxon>
        <taxon>Clostridia</taxon>
        <taxon>Lachnospirales</taxon>
        <taxon>Vallitaleaceae</taxon>
        <taxon>Vallitalea</taxon>
    </lineage>
</organism>
<sequence length="3558" mass="397280">MKRWRRIIGSIMVLLIMFSNLQFPYLKNKVNQGVYAEEEIKIVLSATPTADGVSSTITATVYDNDDNPVEGKRVEFSTNFGVLEPSSAVSDVSGRAIVTLTSNVAGTALVVTQKYYPNASIEIQFNPTEEDSYLTADYDWLIADRILSGNDYEQGEYSNVYNNITNNLNLPVLGENGSTINWISTNEEVVQHDGEVNRPTYTQGNEFVKLTAIISKGEAKTGKTFNIEVSSLEANEEERKIEADYYWLGEYHIYPSGSGFLYNVTENLTFCLQGEYGSPITWISSDEEVIALDGTVTRPAFGKANKDVILTAIIGDSPYQRIKTFYATVSAMDPNEDEKLALDMEWLTEELVLNGNSPNDVKLDLYLPVLGPNGNSIKWESTDDSIALDGTVTRPTKNQGDQPVRLTATLYYEIEDEVEDKIKTISVQKTFDVIVTKIEEFALGLKIEDFSNLEGRLQFNGISGITGTENQDGNSIQALQFDNDGSLRGGSIFTKNKLHLEDDMSFSTAFSFQNEHPNFTLGDGGFTFTLQAEGSDEYGQSIESLGTEGISPSISIAFETLYKRYAGSGQATIYSFVDYVAVFYNGNNDASIDNGRYQMVGGGSTNNPTEIKNVWIEYDGQLETLEIRVSSTTKRPQNPTFQVDNIDIGEIFTNEEDDLSIEDVQDVFIGFTGSAGNAKDKNKIWGWYFKNDSTSIDFAPYNFINASNITLSADPQGGQLSSTITVLVNGEDSSTAHIPIDFSTSLGTLDSYSVITNSGKASVNLTSNTSGIAIVKAIAAGGAIASTEVHMALTDSESVAWDMEWLSDELILNGNITMDSVTKDLLLPTLGLNSSVISWESTNNNTVALNGKVTTPSYVDGDQEIILTATISKGSEEIRKIFNLTVRVSDQDIVNGDSTDWLTDELVLNGNSDFETVITNLNLPKKSEKKSSINWQTTNEDVVLQDGTVKRPTYTQGDMEVELTATLSKGSVEVKKIFNITVKALEATGAEDVAIDKLWLTKELVLNENTGLDNVIKDLNLPVVGSRNTNISWKSTNKDVIALNGTVSQPTFTQGNKKVILTATISKGTESSEKIFEMIVKALEQTNEEAIAADKAWLSVYRTLGENLSQYSICHDLILPVSAPEGSIITWTSNKPEVISNSGVITRPEYEEGHQSVTMTATLKKEDIEDVKGFIYSIISMPDTDPPEIINTMPENNSTDVFYNTRQITVTFNENIKQACGITGKWLNGIELLGSSKVSIIYRRIDNNKLIITLDKDLEFQKDYELYIPQGTITDMSDNPLGEFRLLFSTEQRLLKNIEVISSNPIDRDRKAIVGSEISFKYNYSEIAKGSAFNNISLHTRAGNEVPVTRNLDGDTITLNIGAKQLESSVIYEISIPSGAVSDRFKNESNSRTIQFRIKGDDNIPEVISSYPLDGQNGVDIHQSIEIIFSEMVSLCDMQDIILRDNEGNWVNASRDRLNFDSENGLQKGIIIRPYQPLKPNTEYTLVGPYSSGLNPLDIEYNMSFTTGENSLEIDKVTPIDDYIGANINTPVEIQFSSPVNRGMEFANITIADSKGNLVDFHIDERENKLVLTPIIQLNPSDTYTVIIPRGAYKNEDNNVNDTLKFKFTTARKLNLGIASFVAQPSTRWLINKPLAFNTQWLEGIFNTAGYKIISFDWSFGDGRSGSGKKTNHTYNSSGKYRVILRLQDDKGFSYEIEQMITIDDYNSNDVKLSVSPNWHHELIIDDTDYTPNHKIYTVNLSYNGIRLPDEKVRMLLYKNGVLKKDLGTSVTGKGDKNFVDEWGHTHNDKGTAFFPFWYENKSYNLFGTYELAFIFGNMENEKVVRVPVTISNYSDKQDLRIKLYSKNSGRFIENSQGQFFELDGVEKWAERKWSDDENGYSYVIKDIETGPHNLKFIGKNSIYFSDNEFVNHVGIENTIILPVEGKEPGIYSIKSELSNSSNRRKTVFIRGVDMPPILFEFEGDWGGLEPGYYEIKTDSGRRNIRTIEPSIELKPGTFLYQGESLLVRMVSRGGIKSPWLDAKIEVVNKPYFGPEFNINYVDGEYRIDTPMGINELIGERIPILDDIPLLNNARSFGLSNDDYKLQGIMDKSGYIKLDFGAGYTYGKEKTKAKLVSTGYEISADMRGRMFLKYNNSLKEWELYLGEFSLIGDGNYFWKKGYRVPKIDIGADATLKMGSVLGGTFIVDKSDDNERDYSGIIYFEPYVNASIVAGLDWVNVEGYVKGRVDSEFHIPTGYIQVEPSITAGINAKFLLYNQEILSKSVQTHWDNDKEKISTTMLRVAPSSFVMEFDTDNAKLEPMSRNYLNRESPPMMSNLLSYDSSEEVNPQIEVMKNNIYPEAEVKLVKNSDEIWMVWTDDNPERSTMNRTQMRCSVLKDGNWSSPEWIGGDGTADFTPVLTSTENGVLMAWQNIKQVMPEVAELGTFIKNSEISVTESDYKTGDSDMKVVMLTDDDKFDHSPKLAADGNNALLVWTKSEGLGFIPGSDMKEYLSPENSDRLMYSSWDGSTWRTPVEIEDSLPTVMNSSLTMQGDKGLLLYTLDMDNDQSTQEDRELFARIHDGNSWGEKKRITNNQVSDSNPKAVYSNGEWFITWHEDGSIMYKEGLDGEIKTEECLGSVGSNYESAISDGAKPLIALTYKKISGNNMSNLFTCFYDIDKNVWSHEIQLTEGEGYVRSVNPVFTEDGKLNIAYTQAEIVTEVIEGVEYQNASDKVDLRMLTYTPVHDLSLEEEDALQFFPENPLPSTMVTITATIRNEGDFAENAILYLYDGNPNDGVKIGEAATKQPIAARSSTQIEVEWLVDSKELEKYDIYAVVDSDNAIIESNKMNNTIKHEIVTTDIAVTDLECENIAKDDYLVKANIANRGSKSIEGIKVQLNHIQSGHILQTREIEQLKPGQEASLNFIFSSNGLVENENGKINMMLSTLIPDDIEEFSTENNISEFMLESAPIVVDKVNPAPDETQIGIQEPLIISFNMNVERGKQFDQIILEDNLLNTIYINKTLENNTLTVTPQSPLEYNTQYTLTIPEKALGDSYGHTMDDVYSLSFVTTTSSPEIVFSYPGDGMEDLDLDIGIKIQFNQDILDGPTFGGIAMYGPNSKEISKSLSIEGAWLSINADKKLDKNTTYSLMIPRGAIKNDKDEALQKDYILEFTTGQPDENNNSDNDSGNSNSVDSSEIPDNLSYYRINRQTLKDGTSIAIVSIDQQSIFKLKANEEKEVIVNVTDVVKDDKTIKISLTGRALKQLITDHMDLHLITGKGDMSLPVELIKSLTGEEGNSMTITFSIKDEAIDDNDRVSKKLDFSIAVGQQQVTEFEPEVIVKIPIAGFSNAKRVIVCVYDEDTHSWKPVGGVADAVEGLITFNTKHFSTYAAFETIKHFDDVTSSWAKEKVEILASRRLVYGKTEKAFAPEDSITRAEFITMIVRSLYMDNSIIKGTFIDVPKDAWFADAVETAYEIGLVKGSGDSIFNPNSQISREQLATIAYRFYQYKKTGSEILNKRSTEFEDSHDISSYAKEAVNFVANTGIMIGNGGRFNPKRSATRKETAVVLYRLLEYMREL</sequence>
<keyword evidence="2" id="KW-1185">Reference proteome</keyword>
<reference evidence="1" key="1">
    <citation type="submission" date="2023-09" db="EMBL/GenBank/DDBJ databases">
        <title>Vallitalea sediminicola and Vallitalea maricola sp. nov., anaerobic bacteria isolated from marine sediment.</title>
        <authorList>
            <person name="Hirano S."/>
            <person name="Maeda A."/>
            <person name="Terahara T."/>
            <person name="Mori K."/>
            <person name="Hamada M."/>
            <person name="Matsumoto R."/>
            <person name="Kobayashi T."/>
        </authorList>
    </citation>
    <scope>NUCLEOTIDE SEQUENCE</scope>
    <source>
        <strain evidence="1">AN17-2</strain>
    </source>
</reference>
<evidence type="ECO:0000313" key="1">
    <source>
        <dbReference type="EMBL" id="GMQ62854.1"/>
    </source>
</evidence>
<evidence type="ECO:0000313" key="2">
    <source>
        <dbReference type="Proteomes" id="UP001374599"/>
    </source>
</evidence>
<protein>
    <submittedName>
        <fullName evidence="1">Uncharacterized protein</fullName>
    </submittedName>
</protein>
<accession>A0ACB5UIR8</accession>
<comment type="caution">
    <text evidence="1">The sequence shown here is derived from an EMBL/GenBank/DDBJ whole genome shotgun (WGS) entry which is preliminary data.</text>
</comment>
<name>A0ACB5UIR8_9FIRM</name>
<proteinExistence type="predicted"/>
<gene>
    <name evidence="1" type="ORF">AN2V17_20860</name>
</gene>
<dbReference type="Proteomes" id="UP001374599">
    <property type="component" value="Unassembled WGS sequence"/>
</dbReference>